<gene>
    <name evidence="1" type="ORF">BofuT4_uP033330.1</name>
</gene>
<name>G2Y7W3_BOTF4</name>
<dbReference type="Proteomes" id="UP000008177">
    <property type="component" value="Unplaced contigs"/>
</dbReference>
<dbReference type="InParanoid" id="G2Y7W3"/>
<dbReference type="EMBL" id="FQ790296">
    <property type="protein sequence ID" value="CCD48691.1"/>
    <property type="molecule type" value="Genomic_DNA"/>
</dbReference>
<dbReference type="HOGENOM" id="CLU_2793699_0_0_1"/>
<dbReference type="AlphaFoldDB" id="G2Y7W3"/>
<reference evidence="2" key="1">
    <citation type="journal article" date="2011" name="PLoS Genet.">
        <title>Genomic analysis of the necrotrophic fungal pathogens Sclerotinia sclerotiorum and Botrytis cinerea.</title>
        <authorList>
            <person name="Amselem J."/>
            <person name="Cuomo C.A."/>
            <person name="van Kan J.A."/>
            <person name="Viaud M."/>
            <person name="Benito E.P."/>
            <person name="Couloux A."/>
            <person name="Coutinho P.M."/>
            <person name="de Vries R.P."/>
            <person name="Dyer P.S."/>
            <person name="Fillinger S."/>
            <person name="Fournier E."/>
            <person name="Gout L."/>
            <person name="Hahn M."/>
            <person name="Kohn L."/>
            <person name="Lapalu N."/>
            <person name="Plummer K.M."/>
            <person name="Pradier J.M."/>
            <person name="Quevillon E."/>
            <person name="Sharon A."/>
            <person name="Simon A."/>
            <person name="ten Have A."/>
            <person name="Tudzynski B."/>
            <person name="Tudzynski P."/>
            <person name="Wincker P."/>
            <person name="Andrew M."/>
            <person name="Anthouard V."/>
            <person name="Beever R.E."/>
            <person name="Beffa R."/>
            <person name="Benoit I."/>
            <person name="Bouzid O."/>
            <person name="Brault B."/>
            <person name="Chen Z."/>
            <person name="Choquer M."/>
            <person name="Collemare J."/>
            <person name="Cotton P."/>
            <person name="Danchin E.G."/>
            <person name="Da Silva C."/>
            <person name="Gautier A."/>
            <person name="Giraud C."/>
            <person name="Giraud T."/>
            <person name="Gonzalez C."/>
            <person name="Grossetete S."/>
            <person name="Guldener U."/>
            <person name="Henrissat B."/>
            <person name="Howlett B.J."/>
            <person name="Kodira C."/>
            <person name="Kretschmer M."/>
            <person name="Lappartient A."/>
            <person name="Leroch M."/>
            <person name="Levis C."/>
            <person name="Mauceli E."/>
            <person name="Neuveglise C."/>
            <person name="Oeser B."/>
            <person name="Pearson M."/>
            <person name="Poulain J."/>
            <person name="Poussereau N."/>
            <person name="Quesneville H."/>
            <person name="Rascle C."/>
            <person name="Schumacher J."/>
            <person name="Segurens B."/>
            <person name="Sexton A."/>
            <person name="Silva E."/>
            <person name="Sirven C."/>
            <person name="Soanes D.M."/>
            <person name="Talbot N.J."/>
            <person name="Templeton M."/>
            <person name="Yandava C."/>
            <person name="Yarden O."/>
            <person name="Zeng Q."/>
            <person name="Rollins J.A."/>
            <person name="Lebrun M.H."/>
            <person name="Dickman M."/>
        </authorList>
    </citation>
    <scope>NUCLEOTIDE SEQUENCE [LARGE SCALE GENOMIC DNA]</scope>
    <source>
        <strain evidence="2">T4</strain>
    </source>
</reference>
<accession>G2Y7W3</accession>
<evidence type="ECO:0000313" key="1">
    <source>
        <dbReference type="EMBL" id="CCD48691.1"/>
    </source>
</evidence>
<sequence length="68" mass="8074">MRRRNVTNTHNRIFTTRYPVPEIEIQLPKYTAYPRIELHNYPKSRDLGGYFHIVVGSNLLDRIPNIAH</sequence>
<protein>
    <submittedName>
        <fullName evidence="1">Uncharacterized protein</fullName>
    </submittedName>
</protein>
<organism evidence="1 2">
    <name type="scientific">Botryotinia fuckeliana (strain T4)</name>
    <name type="common">Noble rot fungus</name>
    <name type="synonym">Botrytis cinerea</name>
    <dbReference type="NCBI Taxonomy" id="999810"/>
    <lineage>
        <taxon>Eukaryota</taxon>
        <taxon>Fungi</taxon>
        <taxon>Dikarya</taxon>
        <taxon>Ascomycota</taxon>
        <taxon>Pezizomycotina</taxon>
        <taxon>Leotiomycetes</taxon>
        <taxon>Helotiales</taxon>
        <taxon>Sclerotiniaceae</taxon>
        <taxon>Botrytis</taxon>
    </lineage>
</organism>
<evidence type="ECO:0000313" key="2">
    <source>
        <dbReference type="Proteomes" id="UP000008177"/>
    </source>
</evidence>
<proteinExistence type="predicted"/>